<reference evidence="6" key="2">
    <citation type="submission" date="2014-07" db="EMBL/GenBank/DDBJ databases">
        <authorList>
            <person name="Hull J."/>
        </authorList>
    </citation>
    <scope>NUCLEOTIDE SEQUENCE</scope>
</reference>
<sequence length="325" mass="36690">MYKFTNLSAHKPTSFVSLTGNEDALPVIEDEVSFVPDIQRMMYGLGDVPQPHVESAALIETITLDQIVSLLHQASEIMELRGGTALAPEDILFLMKRNHKALKRLITYLGVKDEAQLHTNALRGDGNIPSGAVPDMTVPETEEEILKFPQVDISTPMDWKKGRKKYCLVYLKNLNIDESDLNQLVDLAKETRLNRINNIALSLSPMAYESFHTARCKSFCSNNMTFGRFLKWITNKGGWNEEISQPVLDILIYMAKETVACIVDMVMTLKEEADLKTKKCSVLSSAITPDEIREVIRRCFFPHGTSLSAFSRSVRPIQRRRLIAI</sequence>
<dbReference type="InterPro" id="IPR009072">
    <property type="entry name" value="Histone-fold"/>
</dbReference>
<evidence type="ECO:0000256" key="1">
    <source>
        <dbReference type="ARBA" id="ARBA00004123"/>
    </source>
</evidence>
<protein>
    <recommendedName>
        <fullName evidence="8">Transcription initiation protein SPT3</fullName>
    </recommendedName>
</protein>
<dbReference type="SUPFAM" id="SSF47113">
    <property type="entry name" value="Histone-fold"/>
    <property type="match status" value="1"/>
</dbReference>
<keyword evidence="2" id="KW-0805">Transcription regulation</keyword>
<dbReference type="PANTHER" id="PTHR11380:SF16">
    <property type="entry name" value="TRANSCRIPTION INITIATION PROTEIN SPT3 HOMOLOG"/>
    <property type="match status" value="1"/>
</dbReference>
<evidence type="ECO:0000313" key="7">
    <source>
        <dbReference type="EMBL" id="JAG59721.1"/>
    </source>
</evidence>
<comment type="subcellular location">
    <subcellularLocation>
        <location evidence="1">Nucleus</location>
    </subcellularLocation>
</comment>
<evidence type="ECO:0000256" key="3">
    <source>
        <dbReference type="ARBA" id="ARBA00023163"/>
    </source>
</evidence>
<dbReference type="InterPro" id="IPR003195">
    <property type="entry name" value="TFIID_TAF13"/>
</dbReference>
<gene>
    <name evidence="6" type="ORF">CM83_48092</name>
</gene>
<evidence type="ECO:0000256" key="5">
    <source>
        <dbReference type="ARBA" id="ARBA00061274"/>
    </source>
</evidence>
<dbReference type="PANTHER" id="PTHR11380">
    <property type="entry name" value="TRANSCRIPTION INITIATION FACTOR TFIID/SUPT3-RELATED"/>
    <property type="match status" value="1"/>
</dbReference>
<organism evidence="6">
    <name type="scientific">Lygus hesperus</name>
    <name type="common">Western plant bug</name>
    <dbReference type="NCBI Taxonomy" id="30085"/>
    <lineage>
        <taxon>Eukaryota</taxon>
        <taxon>Metazoa</taxon>
        <taxon>Ecdysozoa</taxon>
        <taxon>Arthropoda</taxon>
        <taxon>Hexapoda</taxon>
        <taxon>Insecta</taxon>
        <taxon>Pterygota</taxon>
        <taxon>Neoptera</taxon>
        <taxon>Paraneoptera</taxon>
        <taxon>Hemiptera</taxon>
        <taxon>Heteroptera</taxon>
        <taxon>Panheteroptera</taxon>
        <taxon>Cimicomorpha</taxon>
        <taxon>Miridae</taxon>
        <taxon>Mirini</taxon>
        <taxon>Lygus</taxon>
    </lineage>
</organism>
<evidence type="ECO:0000256" key="2">
    <source>
        <dbReference type="ARBA" id="ARBA00023015"/>
    </source>
</evidence>
<comment type="similarity">
    <text evidence="5">Belongs to the SPT3 family.</text>
</comment>
<dbReference type="GO" id="GO:0003713">
    <property type="term" value="F:transcription coactivator activity"/>
    <property type="evidence" value="ECO:0007669"/>
    <property type="project" value="TreeGrafter"/>
</dbReference>
<dbReference type="GO" id="GO:0006366">
    <property type="term" value="P:transcription by RNA polymerase II"/>
    <property type="evidence" value="ECO:0007669"/>
    <property type="project" value="InterPro"/>
</dbReference>
<dbReference type="Gene3D" id="1.10.20.10">
    <property type="entry name" value="Histone, subunit A"/>
    <property type="match status" value="1"/>
</dbReference>
<evidence type="ECO:0008006" key="8">
    <source>
        <dbReference type="Google" id="ProtNLM"/>
    </source>
</evidence>
<reference evidence="7" key="3">
    <citation type="submission" date="2014-09" db="EMBL/GenBank/DDBJ databases">
        <authorList>
            <person name="Magalhaes I.L.F."/>
            <person name="Oliveira U."/>
            <person name="Santos F.R."/>
            <person name="Vidigal T.H.D.A."/>
            <person name="Brescovit A.D."/>
            <person name="Santos A.J."/>
        </authorList>
    </citation>
    <scope>NUCLEOTIDE SEQUENCE</scope>
</reference>
<proteinExistence type="inferred from homology"/>
<evidence type="ECO:0000313" key="6">
    <source>
        <dbReference type="EMBL" id="JAG39087.1"/>
    </source>
</evidence>
<dbReference type="CDD" id="cd07978">
    <property type="entry name" value="HFD_TAF13"/>
    <property type="match status" value="1"/>
</dbReference>
<dbReference type="Pfam" id="PF02269">
    <property type="entry name" value="TFIID-18kDa"/>
    <property type="match status" value="1"/>
</dbReference>
<dbReference type="GO" id="GO:0005634">
    <property type="term" value="C:nucleus"/>
    <property type="evidence" value="ECO:0007669"/>
    <property type="project" value="UniProtKB-SubCell"/>
</dbReference>
<keyword evidence="3" id="KW-0804">Transcription</keyword>
<keyword evidence="4" id="KW-0539">Nucleus</keyword>
<name>A0A0A9Z1E9_LYGHE</name>
<dbReference type="GO" id="GO:0046982">
    <property type="term" value="F:protein heterodimerization activity"/>
    <property type="evidence" value="ECO:0007669"/>
    <property type="project" value="InterPro"/>
</dbReference>
<dbReference type="AlphaFoldDB" id="A0A0A9Z1E9"/>
<reference evidence="6" key="1">
    <citation type="journal article" date="2014" name="PLoS ONE">
        <title>Transcriptome-Based Identification of ABC Transporters in the Western Tarnished Plant Bug Lygus hesperus.</title>
        <authorList>
            <person name="Hull J.J."/>
            <person name="Chaney K."/>
            <person name="Geib S.M."/>
            <person name="Fabrick J.A."/>
            <person name="Brent C.S."/>
            <person name="Walsh D."/>
            <person name="Lavine L.C."/>
        </authorList>
    </citation>
    <scope>NUCLEOTIDE SEQUENCE</scope>
</reference>
<accession>A0A0A9Z1E9</accession>
<evidence type="ECO:0000256" key="4">
    <source>
        <dbReference type="ARBA" id="ARBA00023242"/>
    </source>
</evidence>
<dbReference type="EMBL" id="GBHO01004517">
    <property type="protein sequence ID" value="JAG39087.1"/>
    <property type="molecule type" value="Transcribed_RNA"/>
</dbReference>
<dbReference type="EMBL" id="GBRD01006100">
    <property type="protein sequence ID" value="JAG59721.1"/>
    <property type="molecule type" value="Transcribed_RNA"/>
</dbReference>